<dbReference type="AlphaFoldDB" id="R0LDJ3"/>
<sequence>MRGTKSTVSNRRNQVAIQQLSLVLPFSKKRHTSESEHLLLASMLDRDSAYIPKTPLKELWDTAFLACLPFPPVIIYSYYTAKVRAAENQQLFISRAAETDGPPCPSSLCHEADRNFIPTGELDCSCPDSLSIQRTTSAMMPQLDRTGIQVKGDTLEVNEGKSVECDRLSLRSVMAEGNKLSRLASGKKLVSLVEKVSLCVESLPSTADSVSSFPVAFTNSVENVPKPSAGGQLEVPVPKESAVVSGAGEGAAVEDVKAATEPDMQETDQKMWIANRELSSTQEDTFKCQNEEKRGALQGQGAALLRSAASLALGYIYSLTSLETRRSVLAVIWM</sequence>
<dbReference type="EMBL" id="KB743520">
    <property type="protein sequence ID" value="EOA98327.1"/>
    <property type="molecule type" value="Genomic_DNA"/>
</dbReference>
<accession>R0LDJ3</accession>
<protein>
    <submittedName>
        <fullName evidence="1">Uncharacterized protein</fullName>
    </submittedName>
</protein>
<keyword evidence="2" id="KW-1185">Reference proteome</keyword>
<evidence type="ECO:0000313" key="1">
    <source>
        <dbReference type="EMBL" id="EOA98327.1"/>
    </source>
</evidence>
<name>R0LDJ3_ANAPL</name>
<organism evidence="1 2">
    <name type="scientific">Anas platyrhynchos</name>
    <name type="common">Mallard</name>
    <name type="synonym">Anas boschas</name>
    <dbReference type="NCBI Taxonomy" id="8839"/>
    <lineage>
        <taxon>Eukaryota</taxon>
        <taxon>Metazoa</taxon>
        <taxon>Chordata</taxon>
        <taxon>Craniata</taxon>
        <taxon>Vertebrata</taxon>
        <taxon>Euteleostomi</taxon>
        <taxon>Archelosauria</taxon>
        <taxon>Archosauria</taxon>
        <taxon>Dinosauria</taxon>
        <taxon>Saurischia</taxon>
        <taxon>Theropoda</taxon>
        <taxon>Coelurosauria</taxon>
        <taxon>Aves</taxon>
        <taxon>Neognathae</taxon>
        <taxon>Galloanserae</taxon>
        <taxon>Anseriformes</taxon>
        <taxon>Anatidae</taxon>
        <taxon>Anatinae</taxon>
        <taxon>Anas</taxon>
    </lineage>
</organism>
<gene>
    <name evidence="1" type="ORF">Anapl_08535</name>
</gene>
<dbReference type="Proteomes" id="UP000296049">
    <property type="component" value="Unassembled WGS sequence"/>
</dbReference>
<reference evidence="2" key="1">
    <citation type="journal article" date="2013" name="Nat. Genet.">
        <title>The duck genome and transcriptome provide insight into an avian influenza virus reservoir species.</title>
        <authorList>
            <person name="Huang Y."/>
            <person name="Li Y."/>
            <person name="Burt D.W."/>
            <person name="Chen H."/>
            <person name="Zhang Y."/>
            <person name="Qian W."/>
            <person name="Kim H."/>
            <person name="Gan S."/>
            <person name="Zhao Y."/>
            <person name="Li J."/>
            <person name="Yi K."/>
            <person name="Feng H."/>
            <person name="Zhu P."/>
            <person name="Li B."/>
            <person name="Liu Q."/>
            <person name="Fairley S."/>
            <person name="Magor K.E."/>
            <person name="Du Z."/>
            <person name="Hu X."/>
            <person name="Goodman L."/>
            <person name="Tafer H."/>
            <person name="Vignal A."/>
            <person name="Lee T."/>
            <person name="Kim K.W."/>
            <person name="Sheng Z."/>
            <person name="An Y."/>
            <person name="Searle S."/>
            <person name="Herrero J."/>
            <person name="Groenen M.A."/>
            <person name="Crooijmans R.P."/>
            <person name="Faraut T."/>
            <person name="Cai Q."/>
            <person name="Webster R.G."/>
            <person name="Aldridge J.R."/>
            <person name="Warren W.C."/>
            <person name="Bartschat S."/>
            <person name="Kehr S."/>
            <person name="Marz M."/>
            <person name="Stadler P.F."/>
            <person name="Smith J."/>
            <person name="Kraus R.H."/>
            <person name="Zhao Y."/>
            <person name="Ren L."/>
            <person name="Fei J."/>
            <person name="Morisson M."/>
            <person name="Kaiser P."/>
            <person name="Griffin D.K."/>
            <person name="Rao M."/>
            <person name="Pitel F."/>
            <person name="Wang J."/>
            <person name="Li N."/>
        </authorList>
    </citation>
    <scope>NUCLEOTIDE SEQUENCE [LARGE SCALE GENOMIC DNA]</scope>
</reference>
<evidence type="ECO:0000313" key="2">
    <source>
        <dbReference type="Proteomes" id="UP000296049"/>
    </source>
</evidence>
<proteinExistence type="predicted"/>